<evidence type="ECO:0000256" key="1">
    <source>
        <dbReference type="SAM" id="Phobius"/>
    </source>
</evidence>
<sequence length="344" mass="37521">MSLSDVQEFIARNRRKLLVGLLLVIIISLVAGFIWREATTSVPEEEKLPSFTLAQEPGRVLGVVDFSKLPATDFPPSSTVYRIDKLNLTFTQADAVQWSKNFGSLSQSGEVTTPLGKIYVFAKKGEELTVTSNPRALHYTRESGGGTGTLADGATIIGMAKDFLVAKKLPNIGSFSPTVKYLSAIGERTAETTAVKASFAEVNFSWSVNELDLLGESSTDSAIRLIFDRAGRVVYLSYQFLDYSFSADKDLPLLNFEQAKDALGTEPQIVSIRPTGEVEEWTLSESTSLVDFAPESVRLVYVRLAEGDLLYPVYLFEGNGNTGGIDVRAAAYVLAIPGQYAKEN</sequence>
<keyword evidence="1" id="KW-0812">Transmembrane</keyword>
<evidence type="ECO:0000313" key="2">
    <source>
        <dbReference type="EMBL" id="KRT67336.1"/>
    </source>
</evidence>
<organism evidence="2 3">
    <name type="scientific">candidate division WWE3 bacterium CSP1-7</name>
    <dbReference type="NCBI Taxonomy" id="1576480"/>
    <lineage>
        <taxon>Bacteria</taxon>
        <taxon>Katanobacteria</taxon>
    </lineage>
</organism>
<gene>
    <name evidence="2" type="ORF">XU08_C0003G0002</name>
</gene>
<name>A0A0T5ZX09_UNCKA</name>
<feature type="transmembrane region" description="Helical" evidence="1">
    <location>
        <begin position="17"/>
        <end position="35"/>
    </location>
</feature>
<dbReference type="EMBL" id="LDXK01000003">
    <property type="protein sequence ID" value="KRT67336.1"/>
    <property type="molecule type" value="Genomic_DNA"/>
</dbReference>
<dbReference type="Proteomes" id="UP000051297">
    <property type="component" value="Unassembled WGS sequence"/>
</dbReference>
<keyword evidence="1" id="KW-1133">Transmembrane helix</keyword>
<proteinExistence type="predicted"/>
<accession>A0A0T5ZX09</accession>
<dbReference type="AlphaFoldDB" id="A0A0T5ZX09"/>
<evidence type="ECO:0000313" key="3">
    <source>
        <dbReference type="Proteomes" id="UP000051297"/>
    </source>
</evidence>
<comment type="caution">
    <text evidence="2">The sequence shown here is derived from an EMBL/GenBank/DDBJ whole genome shotgun (WGS) entry which is preliminary data.</text>
</comment>
<protein>
    <submittedName>
        <fullName evidence="2">Uncharacterized protein</fullName>
    </submittedName>
</protein>
<keyword evidence="1" id="KW-0472">Membrane</keyword>
<reference evidence="2 3" key="1">
    <citation type="submission" date="2015-05" db="EMBL/GenBank/DDBJ databases">
        <title>Critical biogeochemical functions in the subsurface are associated with bacteria from new phyla and little studied lineages.</title>
        <authorList>
            <person name="Hug L.A."/>
            <person name="Thomas B.C."/>
            <person name="Sharon I."/>
            <person name="Brown C.T."/>
            <person name="Sharma R."/>
            <person name="Hettich R.L."/>
            <person name="Wilkins M.J."/>
            <person name="Williams K.H."/>
            <person name="Singh A."/>
            <person name="Banfield J.F."/>
        </authorList>
    </citation>
    <scope>NUCLEOTIDE SEQUENCE [LARGE SCALE GENOMIC DNA]</scope>
    <source>
        <strain evidence="2">CSP1-7</strain>
    </source>
</reference>